<reference evidence="1" key="1">
    <citation type="submission" date="2023-03" db="EMBL/GenBank/DDBJ databases">
        <title>MT1 and MT2 Draft Genomes of Novel Species.</title>
        <authorList>
            <person name="Venkateswaran K."/>
        </authorList>
    </citation>
    <scope>NUCLEOTIDE SEQUENCE</scope>
    <source>
        <strain evidence="1">F6_8S_P_1A</strain>
    </source>
</reference>
<proteinExistence type="predicted"/>
<evidence type="ECO:0000313" key="2">
    <source>
        <dbReference type="Proteomes" id="UP001174210"/>
    </source>
</evidence>
<evidence type="ECO:0008006" key="3">
    <source>
        <dbReference type="Google" id="ProtNLM"/>
    </source>
</evidence>
<dbReference type="Proteomes" id="UP001174210">
    <property type="component" value="Unassembled WGS sequence"/>
</dbReference>
<name>A0ABT8IUX3_9MICO</name>
<keyword evidence="2" id="KW-1185">Reference proteome</keyword>
<dbReference type="InterPro" id="IPR010982">
    <property type="entry name" value="Lambda_DNA-bd_dom_sf"/>
</dbReference>
<evidence type="ECO:0000313" key="1">
    <source>
        <dbReference type="EMBL" id="MDN4596614.1"/>
    </source>
</evidence>
<dbReference type="EMBL" id="JAROCB010000001">
    <property type="protein sequence ID" value="MDN4596614.1"/>
    <property type="molecule type" value="Genomic_DNA"/>
</dbReference>
<gene>
    <name evidence="1" type="ORF">P5G59_05640</name>
</gene>
<protein>
    <recommendedName>
        <fullName evidence="3">HTH cro/C1-type domain-containing protein</fullName>
    </recommendedName>
</protein>
<organism evidence="1 2">
    <name type="scientific">Leifsonia virtsii</name>
    <dbReference type="NCBI Taxonomy" id="3035915"/>
    <lineage>
        <taxon>Bacteria</taxon>
        <taxon>Bacillati</taxon>
        <taxon>Actinomycetota</taxon>
        <taxon>Actinomycetes</taxon>
        <taxon>Micrococcales</taxon>
        <taxon>Microbacteriaceae</taxon>
        <taxon>Leifsonia</taxon>
    </lineage>
</organism>
<comment type="caution">
    <text evidence="1">The sequence shown here is derived from an EMBL/GenBank/DDBJ whole genome shotgun (WGS) entry which is preliminary data.</text>
</comment>
<dbReference type="RefSeq" id="WP_301216822.1">
    <property type="nucleotide sequence ID" value="NZ_JAROCB010000001.1"/>
</dbReference>
<accession>A0ABT8IUX3</accession>
<dbReference type="SUPFAM" id="SSF47413">
    <property type="entry name" value="lambda repressor-like DNA-binding domains"/>
    <property type="match status" value="1"/>
</dbReference>
<sequence length="175" mass="19389">MPIAPVFNGGALVAELDACRLRSGLGWPALAEELTQQSGELRAALGDHAVCSGALVRTVRRGSMSCQYALMLLQWLDRSPEDFLFGEGREVGDTRLPAVGKDARLRLDLPELHDAVNQERRRRGLTWAALAEQLDCTASRLTNLRTARLADMELTMRLTQWLGRPAADFVYPATW</sequence>